<dbReference type="EMBL" id="CP031040">
    <property type="protein sequence ID" value="QDZ22157.1"/>
    <property type="molecule type" value="Genomic_DNA"/>
</dbReference>
<dbReference type="STRING" id="1764295.A0A5B8MP23"/>
<organism evidence="13 14">
    <name type="scientific">Chloropicon primus</name>
    <dbReference type="NCBI Taxonomy" id="1764295"/>
    <lineage>
        <taxon>Eukaryota</taxon>
        <taxon>Viridiplantae</taxon>
        <taxon>Chlorophyta</taxon>
        <taxon>Chloropicophyceae</taxon>
        <taxon>Chloropicales</taxon>
        <taxon>Chloropicaceae</taxon>
        <taxon>Chloropicon</taxon>
    </lineage>
</organism>
<dbReference type="Gene3D" id="2.40.50.700">
    <property type="match status" value="1"/>
</dbReference>
<dbReference type="GO" id="GO:0004519">
    <property type="term" value="F:endonuclease activity"/>
    <property type="evidence" value="ECO:0007669"/>
    <property type="project" value="TreeGrafter"/>
</dbReference>
<dbReference type="GO" id="GO:0000177">
    <property type="term" value="C:cytoplasmic exosome (RNase complex)"/>
    <property type="evidence" value="ECO:0007669"/>
    <property type="project" value="TreeGrafter"/>
</dbReference>
<gene>
    <name evidence="13" type="ORF">A3770_07p46750</name>
</gene>
<keyword evidence="4" id="KW-0540">Nuclease</keyword>
<comment type="subcellular location">
    <subcellularLocation>
        <location evidence="1">Nucleus</location>
    </subcellularLocation>
</comment>
<evidence type="ECO:0000256" key="2">
    <source>
        <dbReference type="ARBA" id="ARBA00005785"/>
    </source>
</evidence>
<dbReference type="InterPro" id="IPR050180">
    <property type="entry name" value="RNR_Ribonuclease"/>
</dbReference>
<evidence type="ECO:0000256" key="9">
    <source>
        <dbReference type="ARBA" id="ARBA00023242"/>
    </source>
</evidence>
<evidence type="ECO:0000256" key="8">
    <source>
        <dbReference type="ARBA" id="ARBA00022884"/>
    </source>
</evidence>
<dbReference type="GO" id="GO:0016075">
    <property type="term" value="P:rRNA catabolic process"/>
    <property type="evidence" value="ECO:0007669"/>
    <property type="project" value="TreeGrafter"/>
</dbReference>
<sequence length="995" mass="110542">MASSKLYAQVHITKRTRRNQVVRIVREHYLRDDIDNPLRTKTFHGETASNDQAERYVLLDSSCLPYQVDLLERGAAEGAVTGVILLSTVLERVRRLRGEAAKRRVLDLLSEGQGVGRFCVFPDDYHARTSVTAQAARRGETRDELERRGFARACKWLVEDGNGLSKEGESGMEVDPKGGKTSRVLVVSDDSDTRAYLEGAEELQGLVAKGLVSIQSTEEWITRSHPHLLDLVAVHSAGDKEGEAKTSGSSASFLPYRQHITVQEAERKIKLGLAFKGKLACTSRYSPWTALVSVRSTEKPELTEVKVVGREALNRAMEGDLVAVELIEKEKVQETAKAEEAGEDGKGVGEVGIASVAENEMDAEEVSDSVQYARVVCIIRRAWNDKGYCGSIQPKSLPKSEELLQSSGRALGVLFQPSDRRLPLIRVRTRQANVLKDQRIIVVIDSWEKESAYPSGHYVRALGMIGDRETETKVILHQHDVADPEEGFSPAVHACVPELPWSVPSTIEDSWRRDIRSMCVFSVDPPGCRDIDDALSARFVSPSEVEDSGDVTCVSLAADKKLVELGVHIADVTHFLKPNTPMDLEASRRCTSVYLVDRRIDMLPKPLTEDICSLRCNVDRFAFSVLWRVNVDTAQVVGEPEFFKSVIHSKAALTYQEAQERIDRGGTDVITTSLLLLRKVTRKLRQKRVDLGALTLASPEVKFEIDRDTHDPLDVGMYVTRETNKIVEEMMLLANETVATCIFEKGFSRSALLRRHPVPTRTMFEPLLKACKSAGIAMDVTTSRHLADSLDAAGVSKDTKDGYLNTLIRFMATRCMTQAEYFSSGEVAQSQFSHYGLAMPIYTHFTSPIRRYADVVVHRMLSACIGLEAPSVELCESALVTEQCGILNVRHKNAQLAGRASAELYTLVFFRDRPSEESARVVKVRDVGVVVFVPKYGIEGTVKLEGWTKDEGGKPLTTSPDGSRSLRLFDKVRVKIQVEQEGQSRQEHLVLSLVA</sequence>
<dbReference type="Gene3D" id="3.40.50.1010">
    <property type="entry name" value="5'-nuclease"/>
    <property type="match status" value="1"/>
</dbReference>
<evidence type="ECO:0000259" key="12">
    <source>
        <dbReference type="SMART" id="SM00955"/>
    </source>
</evidence>
<feature type="domain" description="RNB" evidence="12">
    <location>
        <begin position="512"/>
        <end position="867"/>
    </location>
</feature>
<reference evidence="13 14" key="1">
    <citation type="submission" date="2018-07" db="EMBL/GenBank/DDBJ databases">
        <title>The complete nuclear genome of the prasinophyte Chloropicon primus (CCMP1205).</title>
        <authorList>
            <person name="Pombert J.-F."/>
            <person name="Otis C."/>
            <person name="Turmel M."/>
            <person name="Lemieux C."/>
        </authorList>
    </citation>
    <scope>NUCLEOTIDE SEQUENCE [LARGE SCALE GENOMIC DNA]</scope>
    <source>
        <strain evidence="13 14">CCMP1205</strain>
    </source>
</reference>
<dbReference type="Gene3D" id="2.40.50.140">
    <property type="entry name" value="Nucleic acid-binding proteins"/>
    <property type="match status" value="1"/>
</dbReference>
<dbReference type="InterPro" id="IPR033770">
    <property type="entry name" value="RRP44_S1"/>
</dbReference>
<dbReference type="PANTHER" id="PTHR23355">
    <property type="entry name" value="RIBONUCLEASE"/>
    <property type="match status" value="1"/>
</dbReference>
<evidence type="ECO:0000313" key="14">
    <source>
        <dbReference type="Proteomes" id="UP000316726"/>
    </source>
</evidence>
<dbReference type="FunFam" id="2.40.50.700:FF:000001">
    <property type="entry name" value="Exosome complex exonuclease exoribonuclease (Rrp44)"/>
    <property type="match status" value="1"/>
</dbReference>
<proteinExistence type="inferred from homology"/>
<dbReference type="Proteomes" id="UP000316726">
    <property type="component" value="Chromosome 7"/>
</dbReference>
<dbReference type="GO" id="GO:0006364">
    <property type="term" value="P:rRNA processing"/>
    <property type="evidence" value="ECO:0007669"/>
    <property type="project" value="UniProtKB-KW"/>
</dbReference>
<dbReference type="Gene3D" id="2.40.50.690">
    <property type="match status" value="1"/>
</dbReference>
<keyword evidence="9" id="KW-0539">Nucleus</keyword>
<dbReference type="GO" id="GO:0000175">
    <property type="term" value="F:3'-5'-RNA exonuclease activity"/>
    <property type="evidence" value="ECO:0007669"/>
    <property type="project" value="TreeGrafter"/>
</dbReference>
<evidence type="ECO:0000256" key="11">
    <source>
        <dbReference type="RuleBase" id="RU003901"/>
    </source>
</evidence>
<evidence type="ECO:0000256" key="1">
    <source>
        <dbReference type="ARBA" id="ARBA00004123"/>
    </source>
</evidence>
<evidence type="ECO:0000256" key="6">
    <source>
        <dbReference type="ARBA" id="ARBA00022835"/>
    </source>
</evidence>
<dbReference type="GO" id="GO:0071031">
    <property type="term" value="P:nuclear mRNA surveillance of mRNA 3'-end processing"/>
    <property type="evidence" value="ECO:0007669"/>
    <property type="project" value="TreeGrafter"/>
</dbReference>
<dbReference type="OrthoDB" id="372421at2759"/>
<evidence type="ECO:0000256" key="3">
    <source>
        <dbReference type="ARBA" id="ARBA00022552"/>
    </source>
</evidence>
<keyword evidence="3" id="KW-0698">rRNA processing</keyword>
<evidence type="ECO:0000256" key="4">
    <source>
        <dbReference type="ARBA" id="ARBA00022722"/>
    </source>
</evidence>
<dbReference type="AlphaFoldDB" id="A0A5B8MP23"/>
<protein>
    <recommendedName>
        <fullName evidence="10">Ribosomal RNA-processing protein 44</fullName>
    </recommendedName>
</protein>
<keyword evidence="7 13" id="KW-0269">Exonuclease</keyword>
<dbReference type="InterPro" id="IPR041505">
    <property type="entry name" value="Dis3_CSD2"/>
</dbReference>
<dbReference type="InterPro" id="IPR001900">
    <property type="entry name" value="RNase_II/R"/>
</dbReference>
<dbReference type="InterPro" id="IPR022966">
    <property type="entry name" value="RNase_II/R_CS"/>
</dbReference>
<comment type="similarity">
    <text evidence="2 11">Belongs to the RNR ribonuclease family.</text>
</comment>
<dbReference type="GO" id="GO:0003723">
    <property type="term" value="F:RNA binding"/>
    <property type="evidence" value="ECO:0007669"/>
    <property type="project" value="UniProtKB-KW"/>
</dbReference>
<keyword evidence="6" id="KW-0271">Exosome</keyword>
<dbReference type="Pfam" id="PF17215">
    <property type="entry name" value="Rrp44_S1"/>
    <property type="match status" value="1"/>
</dbReference>
<dbReference type="SMART" id="SM00955">
    <property type="entry name" value="RNB"/>
    <property type="match status" value="1"/>
</dbReference>
<evidence type="ECO:0000256" key="5">
    <source>
        <dbReference type="ARBA" id="ARBA00022801"/>
    </source>
</evidence>
<name>A0A5B8MP23_9CHLO</name>
<dbReference type="PROSITE" id="PS01175">
    <property type="entry name" value="RIBONUCLEASE_II"/>
    <property type="match status" value="1"/>
</dbReference>
<dbReference type="PANTHER" id="PTHR23355:SF35">
    <property type="entry name" value="EXOSOME COMPLEX EXONUCLEASE RRP44"/>
    <property type="match status" value="1"/>
</dbReference>
<dbReference type="Pfam" id="PF17849">
    <property type="entry name" value="OB_Dis3"/>
    <property type="match status" value="1"/>
</dbReference>
<dbReference type="Pfam" id="PF00773">
    <property type="entry name" value="RNB"/>
    <property type="match status" value="1"/>
</dbReference>
<evidence type="ECO:0000256" key="7">
    <source>
        <dbReference type="ARBA" id="ARBA00022839"/>
    </source>
</evidence>
<dbReference type="InterPro" id="IPR012340">
    <property type="entry name" value="NA-bd_OB-fold"/>
</dbReference>
<evidence type="ECO:0000313" key="13">
    <source>
        <dbReference type="EMBL" id="QDZ22157.1"/>
    </source>
</evidence>
<keyword evidence="5" id="KW-0378">Hydrolase</keyword>
<keyword evidence="8" id="KW-0694">RNA-binding</keyword>
<dbReference type="GO" id="GO:0000176">
    <property type="term" value="C:nuclear exosome (RNase complex)"/>
    <property type="evidence" value="ECO:0007669"/>
    <property type="project" value="UniProtKB-ARBA"/>
</dbReference>
<accession>A0A5B8MP23</accession>
<dbReference type="SUPFAM" id="SSF50249">
    <property type="entry name" value="Nucleic acid-binding proteins"/>
    <property type="match status" value="3"/>
</dbReference>
<evidence type="ECO:0000256" key="10">
    <source>
        <dbReference type="ARBA" id="ARBA00077930"/>
    </source>
</evidence>
<keyword evidence="14" id="KW-1185">Reference proteome</keyword>